<dbReference type="Gene3D" id="1.10.510.10">
    <property type="entry name" value="Transferase(Phosphotransferase) domain 1"/>
    <property type="match status" value="1"/>
</dbReference>
<accession>A0A1V9ZFU2</accession>
<dbReference type="Proteomes" id="UP000243579">
    <property type="component" value="Unassembled WGS sequence"/>
</dbReference>
<dbReference type="Gene3D" id="2.30.29.30">
    <property type="entry name" value="Pleckstrin-homology domain (PH domain)/Phosphotyrosine-binding domain (PTB)"/>
    <property type="match status" value="1"/>
</dbReference>
<dbReference type="AlphaFoldDB" id="A0A1V9ZFU2"/>
<keyword evidence="1 3" id="KW-0547">Nucleotide-binding</keyword>
<evidence type="ECO:0000313" key="7">
    <source>
        <dbReference type="Proteomes" id="UP000243579"/>
    </source>
</evidence>
<keyword evidence="6" id="KW-0808">Transferase</keyword>
<feature type="region of interest" description="Disordered" evidence="4">
    <location>
        <begin position="1"/>
        <end position="20"/>
    </location>
</feature>
<organism evidence="6 7">
    <name type="scientific">Achlya hypogyna</name>
    <name type="common">Oomycete</name>
    <name type="synonym">Protoachlya hypogyna</name>
    <dbReference type="NCBI Taxonomy" id="1202772"/>
    <lineage>
        <taxon>Eukaryota</taxon>
        <taxon>Sar</taxon>
        <taxon>Stramenopiles</taxon>
        <taxon>Oomycota</taxon>
        <taxon>Saprolegniomycetes</taxon>
        <taxon>Saprolegniales</taxon>
        <taxon>Achlyaceae</taxon>
        <taxon>Achlya</taxon>
    </lineage>
</organism>
<reference evidence="6 7" key="1">
    <citation type="journal article" date="2014" name="Genome Biol. Evol.">
        <title>The secreted proteins of Achlya hypogyna and Thraustotheca clavata identify the ancestral oomycete secretome and reveal gene acquisitions by horizontal gene transfer.</title>
        <authorList>
            <person name="Misner I."/>
            <person name="Blouin N."/>
            <person name="Leonard G."/>
            <person name="Richards T.A."/>
            <person name="Lane C.E."/>
        </authorList>
    </citation>
    <scope>NUCLEOTIDE SEQUENCE [LARGE SCALE GENOMIC DNA]</scope>
    <source>
        <strain evidence="6 7">ATCC 48635</strain>
    </source>
</reference>
<dbReference type="PROSITE" id="PS00108">
    <property type="entry name" value="PROTEIN_KINASE_ST"/>
    <property type="match status" value="1"/>
</dbReference>
<dbReference type="InterPro" id="IPR011993">
    <property type="entry name" value="PH-like_dom_sf"/>
</dbReference>
<comment type="caution">
    <text evidence="6">The sequence shown here is derived from an EMBL/GenBank/DDBJ whole genome shotgun (WGS) entry which is preliminary data.</text>
</comment>
<keyword evidence="6" id="KW-0418">Kinase</keyword>
<feature type="binding site" evidence="3">
    <location>
        <position position="221"/>
    </location>
    <ligand>
        <name>ATP</name>
        <dbReference type="ChEBI" id="CHEBI:30616"/>
    </ligand>
</feature>
<evidence type="ECO:0000313" key="6">
    <source>
        <dbReference type="EMBL" id="OQR96700.1"/>
    </source>
</evidence>
<dbReference type="SMART" id="SM00220">
    <property type="entry name" value="S_TKc"/>
    <property type="match status" value="1"/>
</dbReference>
<dbReference type="FunFam" id="1.10.510.10:FF:000571">
    <property type="entry name" value="Maternal embryonic leucine zipper kinase"/>
    <property type="match status" value="1"/>
</dbReference>
<dbReference type="InterPro" id="IPR017441">
    <property type="entry name" value="Protein_kinase_ATP_BS"/>
</dbReference>
<keyword evidence="7" id="KW-1185">Reference proteome</keyword>
<dbReference type="InterPro" id="IPR008271">
    <property type="entry name" value="Ser/Thr_kinase_AS"/>
</dbReference>
<protein>
    <submittedName>
        <fullName evidence="6">Calcium/calmodulin-dependent protein kinase</fullName>
    </submittedName>
</protein>
<keyword evidence="2 3" id="KW-0067">ATP-binding</keyword>
<dbReference type="GO" id="GO:0004672">
    <property type="term" value="F:protein kinase activity"/>
    <property type="evidence" value="ECO:0007669"/>
    <property type="project" value="InterPro"/>
</dbReference>
<dbReference type="STRING" id="1202772.A0A1V9ZFU2"/>
<name>A0A1V9ZFU2_ACHHY</name>
<dbReference type="CDD" id="cd05117">
    <property type="entry name" value="STKc_CAMK"/>
    <property type="match status" value="1"/>
</dbReference>
<evidence type="ECO:0000256" key="4">
    <source>
        <dbReference type="SAM" id="MobiDB-lite"/>
    </source>
</evidence>
<evidence type="ECO:0000256" key="1">
    <source>
        <dbReference type="ARBA" id="ARBA00022741"/>
    </source>
</evidence>
<dbReference type="GO" id="GO:0005524">
    <property type="term" value="F:ATP binding"/>
    <property type="evidence" value="ECO:0007669"/>
    <property type="project" value="UniProtKB-UniRule"/>
</dbReference>
<dbReference type="Pfam" id="PF00069">
    <property type="entry name" value="Pkinase"/>
    <property type="match status" value="1"/>
</dbReference>
<dbReference type="EMBL" id="JNBR01000133">
    <property type="protein sequence ID" value="OQR96700.1"/>
    <property type="molecule type" value="Genomic_DNA"/>
</dbReference>
<proteinExistence type="predicted"/>
<dbReference type="SMART" id="SM00233">
    <property type="entry name" value="PH"/>
    <property type="match status" value="1"/>
</dbReference>
<dbReference type="PROSITE" id="PS50011">
    <property type="entry name" value="PROTEIN_KINASE_DOM"/>
    <property type="match status" value="1"/>
</dbReference>
<dbReference type="PROSITE" id="PS00107">
    <property type="entry name" value="PROTEIN_KINASE_ATP"/>
    <property type="match status" value="1"/>
</dbReference>
<dbReference type="InterPro" id="IPR001849">
    <property type="entry name" value="PH_domain"/>
</dbReference>
<sequence length="590" mass="65386">MAEPPTVMVSPASTTSDEMDPMAIDVDAPYEPPTELLSPTSKQKYRAGPLQHRCGLGFLKSAGFQRKFFRLRDHGLLGYEAQDAHAASLEILFNVFTVVEPTAPGAFVLRHVDVHQTSAWLKVEDPVAFRAGNAVDADAWVADITAKLELLKHRDEASKHRKQSLIPTHNAEDLLFSATTDPPFYRSFANKYLMLGEIGEGSFSVVRKGVDRVTAEVCAIKCSKPTPSLLEEVAILKLLSHPNIIGLHGVYKTNDMFYIVMDLMADGDLCDRLIEVQRFPEDEVKRIIAQVARGIEHMHGLNVVHRDIKPENILLHKDSVKIADFGLAKRMADPTALFQKGCGTPEYAAPELLYGRPYGTQSDLFSLGVVTYVLLFGAFPFTVASAAALQRLQRFSESGDVRDMGCLHPANPQWQFVSPEAQDALLRLLAIDPAERLTATEFLAHPWLAATPLPTVDIRRLDCVQVGFLELLCRGIDVLKHNKDGKDKWPHASILRFDVATQMLSWTPASVVNPKKRFPAKSHPRRLFLLDVQEVVRGASRPAFAKLAGDEAKATLCLSIVTAARSLDLELPTATQRDVLVDGLRRLLQR</sequence>
<dbReference type="InterPro" id="IPR000719">
    <property type="entry name" value="Prot_kinase_dom"/>
</dbReference>
<gene>
    <name evidence="6" type="ORF">ACHHYP_13807</name>
</gene>
<dbReference type="PANTHER" id="PTHR24347">
    <property type="entry name" value="SERINE/THREONINE-PROTEIN KINASE"/>
    <property type="match status" value="1"/>
</dbReference>
<feature type="domain" description="Protein kinase" evidence="5">
    <location>
        <begin position="192"/>
        <end position="448"/>
    </location>
</feature>
<dbReference type="InterPro" id="IPR011009">
    <property type="entry name" value="Kinase-like_dom_sf"/>
</dbReference>
<dbReference type="SUPFAM" id="SSF56112">
    <property type="entry name" value="Protein kinase-like (PK-like)"/>
    <property type="match status" value="1"/>
</dbReference>
<evidence type="ECO:0000256" key="3">
    <source>
        <dbReference type="PROSITE-ProRule" id="PRU10141"/>
    </source>
</evidence>
<dbReference type="SUPFAM" id="SSF50729">
    <property type="entry name" value="PH domain-like"/>
    <property type="match status" value="1"/>
</dbReference>
<evidence type="ECO:0000259" key="5">
    <source>
        <dbReference type="PROSITE" id="PS50011"/>
    </source>
</evidence>
<evidence type="ECO:0000256" key="2">
    <source>
        <dbReference type="ARBA" id="ARBA00022840"/>
    </source>
</evidence>
<dbReference type="OrthoDB" id="541276at2759"/>